<reference evidence="2" key="1">
    <citation type="submission" date="2018-06" db="EMBL/GenBank/DDBJ databases">
        <authorList>
            <consortium name="Pathogen Informatics"/>
        </authorList>
    </citation>
    <scope>NUCLEOTIDE SEQUENCE [LARGE SCALE GENOMIC DNA]</scope>
    <source>
        <strain evidence="2">NCTC10124</strain>
    </source>
</reference>
<dbReference type="AlphaFoldDB" id="A0A3B0PA89"/>
<name>A0A3B0PA89_MYCSY</name>
<proteinExistence type="predicted"/>
<sequence length="92" mass="10239">MVIILVSSIIPDLIELESLSLGATTEISVKLLFSSILFEKNAPLELIEILISSKSLEFFSKASQIEFFSKIFNISLTSSLAIFLERIIFSLP</sequence>
<dbReference type="Proteomes" id="UP000259328">
    <property type="component" value="Chromosome"/>
</dbReference>
<evidence type="ECO:0000313" key="1">
    <source>
        <dbReference type="EMBL" id="SYV93040.1"/>
    </source>
</evidence>
<evidence type="ECO:0000313" key="2">
    <source>
        <dbReference type="Proteomes" id="UP000259328"/>
    </source>
</evidence>
<accession>A0A3B0PA89</accession>
<gene>
    <name evidence="1" type="ORF">NCTC10124_00768</name>
</gene>
<organism evidence="1 2">
    <name type="scientific">Mycoplasmopsis synoviae</name>
    <name type="common">Mycoplasma synoviae</name>
    <dbReference type="NCBI Taxonomy" id="2109"/>
    <lineage>
        <taxon>Bacteria</taxon>
        <taxon>Bacillati</taxon>
        <taxon>Mycoplasmatota</taxon>
        <taxon>Mycoplasmoidales</taxon>
        <taxon>Metamycoplasmataceae</taxon>
        <taxon>Mycoplasmopsis</taxon>
    </lineage>
</organism>
<dbReference type="EMBL" id="LS991953">
    <property type="protein sequence ID" value="SYV93040.1"/>
    <property type="molecule type" value="Genomic_DNA"/>
</dbReference>
<protein>
    <submittedName>
        <fullName evidence="1">Uncharacterized protein</fullName>
    </submittedName>
</protein>